<dbReference type="InterPro" id="IPR047546">
    <property type="entry name" value="Rcat_RBR_RNF216"/>
</dbReference>
<comment type="pathway">
    <text evidence="1">Protein modification; protein ubiquitination.</text>
</comment>
<name>A0AAV5U5K0_9BILA</name>
<evidence type="ECO:0000259" key="9">
    <source>
        <dbReference type="PROSITE" id="PS51873"/>
    </source>
</evidence>
<evidence type="ECO:0000256" key="7">
    <source>
        <dbReference type="ARBA" id="ARBA00022833"/>
    </source>
</evidence>
<evidence type="ECO:0000256" key="2">
    <source>
        <dbReference type="ARBA" id="ARBA00022679"/>
    </source>
</evidence>
<organism evidence="10 11">
    <name type="scientific">Pristionchus entomophagus</name>
    <dbReference type="NCBI Taxonomy" id="358040"/>
    <lineage>
        <taxon>Eukaryota</taxon>
        <taxon>Metazoa</taxon>
        <taxon>Ecdysozoa</taxon>
        <taxon>Nematoda</taxon>
        <taxon>Chromadorea</taxon>
        <taxon>Rhabditida</taxon>
        <taxon>Rhabditina</taxon>
        <taxon>Diplogasteromorpha</taxon>
        <taxon>Diplogasteroidea</taxon>
        <taxon>Neodiplogasteridae</taxon>
        <taxon>Pristionchus</taxon>
    </lineage>
</organism>
<feature type="compositionally biased region" description="Low complexity" evidence="8">
    <location>
        <begin position="337"/>
        <end position="348"/>
    </location>
</feature>
<evidence type="ECO:0000256" key="6">
    <source>
        <dbReference type="ARBA" id="ARBA00022786"/>
    </source>
</evidence>
<proteinExistence type="predicted"/>
<evidence type="ECO:0000256" key="8">
    <source>
        <dbReference type="SAM" id="MobiDB-lite"/>
    </source>
</evidence>
<dbReference type="CDD" id="cd20353">
    <property type="entry name" value="Rcat_RBR_RNF216"/>
    <property type="match status" value="1"/>
</dbReference>
<feature type="non-terminal residue" evidence="10">
    <location>
        <position position="1"/>
    </location>
</feature>
<dbReference type="CDD" id="cd20339">
    <property type="entry name" value="BRcat_RBR_RNF216"/>
    <property type="match status" value="1"/>
</dbReference>
<dbReference type="SUPFAM" id="SSF57850">
    <property type="entry name" value="RING/U-box"/>
    <property type="match status" value="1"/>
</dbReference>
<keyword evidence="11" id="KW-1185">Reference proteome</keyword>
<keyword evidence="5" id="KW-0863">Zinc-finger</keyword>
<gene>
    <name evidence="10" type="ORF">PENTCL1PPCAC_24082</name>
</gene>
<feature type="region of interest" description="Disordered" evidence="8">
    <location>
        <begin position="307"/>
        <end position="400"/>
    </location>
</feature>
<feature type="compositionally biased region" description="Low complexity" evidence="8">
    <location>
        <begin position="95"/>
        <end position="106"/>
    </location>
</feature>
<feature type="non-terminal residue" evidence="10">
    <location>
        <position position="761"/>
    </location>
</feature>
<keyword evidence="6" id="KW-0833">Ubl conjugation pathway</keyword>
<dbReference type="GO" id="GO:0008270">
    <property type="term" value="F:zinc ion binding"/>
    <property type="evidence" value="ECO:0007669"/>
    <property type="project" value="UniProtKB-KW"/>
</dbReference>
<sequence>SSVPSIANSIERQLDAMDDQAVAAAASSFKQLKVLFPNVSKTWLRAHASQGAEVIAERLLDDPRIGPPTRGAESNSEGEEEEQEARPAVPNPGLQRPRQFAQPRPRLVLDAIDEERREEEQQEREEEAAKENYADSPARKMIRVERRVGGPQLQPNNNFRPLQQQLRELQEEDSDDVDDEDEAVAAENDDDEDEEQFEMTPIVVGEKCSGGCNQKPRGARVFCEDGIGDQKKVHTLCARCLERRWQAGSLVRDRSLHPLPLFVFYTCPMRNCHHRLWVAGLRAATRHHAPAVYDALTLELRQLRQRQKRGRAADTDDEEEEEQPMQPPPLEEKVNAQSGVGQQQQEQQGPHDEPEQPLTPTQPHPPRRLSWTPARREGAAAAAAAGAVEEEEPAVSAEEEQDLRDMAAFVDQEKLQQLQGYFPATAVGWLVRHSDYGMEWLIDMVHNQNKADPKLKPRADGRGATTIVQSVMASRKKFECSVCFADYDEHLAIACVYLPKRRRTMMPGEVAPSAAQLASLEAEQRKGTHEEHKFCAECVSGHARAATEQNVILEAGVGIKCMEPSCKRALMRAHVDQVLDMQTRATLDPLFSNEALLAADCQDVEKCQRCPFAAVMIDRDEQPVFVCANRPACGHMHCRKCGRTWDQAHKNRTCEELDPEAMRKRVEEQLTAAAMYRCPRCKRGIVKIDGCNKISCPCGQLSCYVCKASIENYKHFKNGPADDQTKCPLWVDPTARIEQERLELLRQQIAGAADEGIRKQL</sequence>
<feature type="region of interest" description="Disordered" evidence="8">
    <location>
        <begin position="168"/>
        <end position="196"/>
    </location>
</feature>
<keyword evidence="2" id="KW-0808">Transferase</keyword>
<protein>
    <recommendedName>
        <fullName evidence="9">RING-type domain-containing protein</fullName>
    </recommendedName>
</protein>
<keyword evidence="3" id="KW-0479">Metal-binding</keyword>
<keyword evidence="7" id="KW-0862">Zinc</keyword>
<evidence type="ECO:0000256" key="4">
    <source>
        <dbReference type="ARBA" id="ARBA00022737"/>
    </source>
</evidence>
<dbReference type="PANTHER" id="PTHR22770:SF47">
    <property type="entry name" value="E3 UBIQUITIN-PROTEIN LIGASE RNF216"/>
    <property type="match status" value="1"/>
</dbReference>
<keyword evidence="4" id="KW-0677">Repeat</keyword>
<dbReference type="GO" id="GO:0016740">
    <property type="term" value="F:transferase activity"/>
    <property type="evidence" value="ECO:0007669"/>
    <property type="project" value="UniProtKB-KW"/>
</dbReference>
<evidence type="ECO:0000313" key="11">
    <source>
        <dbReference type="Proteomes" id="UP001432027"/>
    </source>
</evidence>
<reference evidence="10" key="1">
    <citation type="submission" date="2023-10" db="EMBL/GenBank/DDBJ databases">
        <title>Genome assembly of Pristionchus species.</title>
        <authorList>
            <person name="Yoshida K."/>
            <person name="Sommer R.J."/>
        </authorList>
    </citation>
    <scope>NUCLEOTIDE SEQUENCE</scope>
    <source>
        <strain evidence="10">RS0144</strain>
    </source>
</reference>
<feature type="compositionally biased region" description="Acidic residues" evidence="8">
    <location>
        <begin position="388"/>
        <end position="400"/>
    </location>
</feature>
<dbReference type="Proteomes" id="UP001432027">
    <property type="component" value="Unassembled WGS sequence"/>
</dbReference>
<dbReference type="InterPro" id="IPR044066">
    <property type="entry name" value="TRIAD_supradom"/>
</dbReference>
<dbReference type="InterPro" id="IPR051628">
    <property type="entry name" value="LUBAC_E3_Ligases"/>
</dbReference>
<feature type="region of interest" description="Disordered" evidence="8">
    <location>
        <begin position="57"/>
        <end position="140"/>
    </location>
</feature>
<evidence type="ECO:0000313" key="10">
    <source>
        <dbReference type="EMBL" id="GMT01908.1"/>
    </source>
</evidence>
<feature type="compositionally biased region" description="Acidic residues" evidence="8">
    <location>
        <begin position="170"/>
        <end position="196"/>
    </location>
</feature>
<dbReference type="AlphaFoldDB" id="A0AAV5U5K0"/>
<dbReference type="EMBL" id="BTSX01000005">
    <property type="protein sequence ID" value="GMT01908.1"/>
    <property type="molecule type" value="Genomic_DNA"/>
</dbReference>
<evidence type="ECO:0000256" key="5">
    <source>
        <dbReference type="ARBA" id="ARBA00022771"/>
    </source>
</evidence>
<dbReference type="PANTHER" id="PTHR22770">
    <property type="entry name" value="UBIQUITIN CONJUGATING ENZYME 7 INTERACTING PROTEIN-RELATED"/>
    <property type="match status" value="1"/>
</dbReference>
<evidence type="ECO:0000256" key="3">
    <source>
        <dbReference type="ARBA" id="ARBA00022723"/>
    </source>
</evidence>
<comment type="caution">
    <text evidence="10">The sequence shown here is derived from an EMBL/GenBank/DDBJ whole genome shotgun (WGS) entry which is preliminary data.</text>
</comment>
<evidence type="ECO:0000256" key="1">
    <source>
        <dbReference type="ARBA" id="ARBA00004906"/>
    </source>
</evidence>
<dbReference type="Pfam" id="PF26200">
    <property type="entry name" value="Rcat_RNF216"/>
    <property type="match status" value="1"/>
</dbReference>
<dbReference type="Gene3D" id="1.20.120.1750">
    <property type="match status" value="1"/>
</dbReference>
<dbReference type="PROSITE" id="PS51873">
    <property type="entry name" value="TRIAD"/>
    <property type="match status" value="1"/>
</dbReference>
<dbReference type="InterPro" id="IPR047545">
    <property type="entry name" value="BRcat_RBR_RNF216"/>
</dbReference>
<accession>A0AAV5U5K0</accession>
<feature type="domain" description="RING-type" evidence="9">
    <location>
        <begin position="476"/>
        <end position="726"/>
    </location>
</feature>